<dbReference type="Proteomes" id="UP000245461">
    <property type="component" value="Unassembled WGS sequence"/>
</dbReference>
<evidence type="ECO:0000259" key="12">
    <source>
        <dbReference type="PROSITE" id="PS50109"/>
    </source>
</evidence>
<keyword evidence="4" id="KW-0597">Phosphoprotein</keyword>
<comment type="subcellular location">
    <subcellularLocation>
        <location evidence="2">Membrane</location>
        <topology evidence="2">Multi-pass membrane protein</topology>
    </subcellularLocation>
</comment>
<evidence type="ECO:0000256" key="5">
    <source>
        <dbReference type="ARBA" id="ARBA00022679"/>
    </source>
</evidence>
<organism evidence="14 15">
    <name type="scientific">Zavarzinia aquatilis</name>
    <dbReference type="NCBI Taxonomy" id="2211142"/>
    <lineage>
        <taxon>Bacteria</taxon>
        <taxon>Pseudomonadati</taxon>
        <taxon>Pseudomonadota</taxon>
        <taxon>Alphaproteobacteria</taxon>
        <taxon>Rhodospirillales</taxon>
        <taxon>Zavarziniaceae</taxon>
        <taxon>Zavarzinia</taxon>
    </lineage>
</organism>
<dbReference type="SUPFAM" id="SSF47384">
    <property type="entry name" value="Homodimeric domain of signal transducing histidine kinase"/>
    <property type="match status" value="1"/>
</dbReference>
<dbReference type="GO" id="GO:0000155">
    <property type="term" value="F:phosphorelay sensor kinase activity"/>
    <property type="evidence" value="ECO:0007669"/>
    <property type="project" value="InterPro"/>
</dbReference>
<keyword evidence="5" id="KW-0808">Transferase</keyword>
<sequence length="450" mass="46837">MRYPSLQRRLALRIGALFLVTMIAGIGFAIFRIQAVGPAFDRLSLKTQLDTLAADLPAGAPPAYSGGETAPIFAVWDESGRAIARSPGADAAGIAARLPAKGEGFFQYRPPATGPDRPVMRDGLAAHRTVGGQPLIVAVIEGLNPDDELLGLMADEATDDLLFVGIPFTLIAGLIGVATLRGSLAVVSEVSNTARAIGPSAPGLRLDRPGIPRELLPLVQAVDGMVDRLEAAIESQRRFTAEAAHQLRTPLAIAVARLDQAGADAGPLAAGLRGDLDRLERLVRQMLAAARAEAGLYAGPAESLQVRALAEDAVEALLPLAFSLGVELGIEGRDDFALTGNRAALHGMIANLIENALEHSPRGAAVDIAIDDHAISVADSGPGVPAELRTRIFERFWSGTKPGGRQGSGLGLVIASAIARQHGADLSVGDRPGGGAVFTVDWNPSAKDRP</sequence>
<dbReference type="CDD" id="cd00075">
    <property type="entry name" value="HATPase"/>
    <property type="match status" value="1"/>
</dbReference>
<keyword evidence="9" id="KW-0902">Two-component regulatory system</keyword>
<evidence type="ECO:0000256" key="8">
    <source>
        <dbReference type="ARBA" id="ARBA00022989"/>
    </source>
</evidence>
<keyword evidence="10 11" id="KW-0472">Membrane</keyword>
<dbReference type="PROSITE" id="PS50109">
    <property type="entry name" value="HIS_KIN"/>
    <property type="match status" value="1"/>
</dbReference>
<dbReference type="PRINTS" id="PR00344">
    <property type="entry name" value="BCTRLSENSOR"/>
</dbReference>
<keyword evidence="8 11" id="KW-1133">Transmembrane helix</keyword>
<proteinExistence type="predicted"/>
<evidence type="ECO:0000256" key="6">
    <source>
        <dbReference type="ARBA" id="ARBA00022692"/>
    </source>
</evidence>
<evidence type="ECO:0000256" key="2">
    <source>
        <dbReference type="ARBA" id="ARBA00004141"/>
    </source>
</evidence>
<dbReference type="InterPro" id="IPR003594">
    <property type="entry name" value="HATPase_dom"/>
</dbReference>
<dbReference type="InterPro" id="IPR036890">
    <property type="entry name" value="HATPase_C_sf"/>
</dbReference>
<feature type="domain" description="Histidine kinase" evidence="12">
    <location>
        <begin position="242"/>
        <end position="446"/>
    </location>
</feature>
<dbReference type="SUPFAM" id="SSF55874">
    <property type="entry name" value="ATPase domain of HSP90 chaperone/DNA topoisomerase II/histidine kinase"/>
    <property type="match status" value="1"/>
</dbReference>
<dbReference type="Pfam" id="PF02518">
    <property type="entry name" value="HATPase_c"/>
    <property type="match status" value="1"/>
</dbReference>
<evidence type="ECO:0000313" key="14">
    <source>
        <dbReference type="EMBL" id="PWR20414.1"/>
    </source>
</evidence>
<gene>
    <name evidence="14" type="ORF">DKG74_15535</name>
</gene>
<comment type="caution">
    <text evidence="14">The sequence shown here is derived from an EMBL/GenBank/DDBJ whole genome shotgun (WGS) entry which is preliminary data.</text>
</comment>
<dbReference type="AlphaFoldDB" id="A0A317E1X5"/>
<feature type="domain" description="HAMP" evidence="13">
    <location>
        <begin position="181"/>
        <end position="234"/>
    </location>
</feature>
<comment type="catalytic activity">
    <reaction evidence="1">
        <text>ATP + protein L-histidine = ADP + protein N-phospho-L-histidine.</text>
        <dbReference type="EC" id="2.7.13.3"/>
    </reaction>
</comment>
<protein>
    <recommendedName>
        <fullName evidence="3">histidine kinase</fullName>
        <ecNumber evidence="3">2.7.13.3</ecNumber>
    </recommendedName>
</protein>
<evidence type="ECO:0000256" key="1">
    <source>
        <dbReference type="ARBA" id="ARBA00000085"/>
    </source>
</evidence>
<dbReference type="CDD" id="cd00082">
    <property type="entry name" value="HisKA"/>
    <property type="match status" value="1"/>
</dbReference>
<evidence type="ECO:0000256" key="9">
    <source>
        <dbReference type="ARBA" id="ARBA00023012"/>
    </source>
</evidence>
<dbReference type="InterPro" id="IPR005467">
    <property type="entry name" value="His_kinase_dom"/>
</dbReference>
<dbReference type="Gene3D" id="1.10.287.130">
    <property type="match status" value="1"/>
</dbReference>
<evidence type="ECO:0000256" key="7">
    <source>
        <dbReference type="ARBA" id="ARBA00022777"/>
    </source>
</evidence>
<dbReference type="OrthoDB" id="8673316at2"/>
<accession>A0A317E1X5</accession>
<dbReference type="RefSeq" id="WP_109907088.1">
    <property type="nucleotide sequence ID" value="NZ_QGLE01000009.1"/>
</dbReference>
<dbReference type="InterPro" id="IPR050428">
    <property type="entry name" value="TCS_sensor_his_kinase"/>
</dbReference>
<dbReference type="GO" id="GO:0005886">
    <property type="term" value="C:plasma membrane"/>
    <property type="evidence" value="ECO:0007669"/>
    <property type="project" value="TreeGrafter"/>
</dbReference>
<evidence type="ECO:0000256" key="3">
    <source>
        <dbReference type="ARBA" id="ARBA00012438"/>
    </source>
</evidence>
<evidence type="ECO:0000256" key="11">
    <source>
        <dbReference type="SAM" id="Phobius"/>
    </source>
</evidence>
<dbReference type="Gene3D" id="3.30.565.10">
    <property type="entry name" value="Histidine kinase-like ATPase, C-terminal domain"/>
    <property type="match status" value="1"/>
</dbReference>
<dbReference type="EC" id="2.7.13.3" evidence="3"/>
<reference evidence="14 15" key="1">
    <citation type="submission" date="2018-05" db="EMBL/GenBank/DDBJ databases">
        <title>Zavarzinia sp. HR-AS.</title>
        <authorList>
            <person name="Lee Y."/>
            <person name="Jeon C.O."/>
        </authorList>
    </citation>
    <scope>NUCLEOTIDE SEQUENCE [LARGE SCALE GENOMIC DNA]</scope>
    <source>
        <strain evidence="14 15">HR-AS</strain>
    </source>
</reference>
<evidence type="ECO:0000256" key="4">
    <source>
        <dbReference type="ARBA" id="ARBA00022553"/>
    </source>
</evidence>
<feature type="transmembrane region" description="Helical" evidence="11">
    <location>
        <begin position="12"/>
        <end position="31"/>
    </location>
</feature>
<dbReference type="PANTHER" id="PTHR45436:SF15">
    <property type="entry name" value="SENSOR HISTIDINE KINASE CUSS"/>
    <property type="match status" value="1"/>
</dbReference>
<evidence type="ECO:0000313" key="15">
    <source>
        <dbReference type="Proteomes" id="UP000245461"/>
    </source>
</evidence>
<dbReference type="SMART" id="SM00387">
    <property type="entry name" value="HATPase_c"/>
    <property type="match status" value="1"/>
</dbReference>
<dbReference type="SMART" id="SM00388">
    <property type="entry name" value="HisKA"/>
    <property type="match status" value="1"/>
</dbReference>
<dbReference type="InterPro" id="IPR036097">
    <property type="entry name" value="HisK_dim/P_sf"/>
</dbReference>
<dbReference type="EMBL" id="QGLE01000009">
    <property type="protein sequence ID" value="PWR20414.1"/>
    <property type="molecule type" value="Genomic_DNA"/>
</dbReference>
<keyword evidence="15" id="KW-1185">Reference proteome</keyword>
<name>A0A317E1X5_9PROT</name>
<evidence type="ECO:0000259" key="13">
    <source>
        <dbReference type="PROSITE" id="PS50885"/>
    </source>
</evidence>
<keyword evidence="6 11" id="KW-0812">Transmembrane</keyword>
<dbReference type="InterPro" id="IPR003661">
    <property type="entry name" value="HisK_dim/P_dom"/>
</dbReference>
<dbReference type="PANTHER" id="PTHR45436">
    <property type="entry name" value="SENSOR HISTIDINE KINASE YKOH"/>
    <property type="match status" value="1"/>
</dbReference>
<dbReference type="PROSITE" id="PS50885">
    <property type="entry name" value="HAMP"/>
    <property type="match status" value="1"/>
</dbReference>
<dbReference type="Pfam" id="PF00512">
    <property type="entry name" value="HisKA"/>
    <property type="match status" value="1"/>
</dbReference>
<keyword evidence="7" id="KW-0418">Kinase</keyword>
<dbReference type="InterPro" id="IPR003660">
    <property type="entry name" value="HAMP_dom"/>
</dbReference>
<evidence type="ECO:0000256" key="10">
    <source>
        <dbReference type="ARBA" id="ARBA00023136"/>
    </source>
</evidence>
<dbReference type="InterPro" id="IPR004358">
    <property type="entry name" value="Sig_transdc_His_kin-like_C"/>
</dbReference>